<evidence type="ECO:0000313" key="2">
    <source>
        <dbReference type="Proteomes" id="UP000607653"/>
    </source>
</evidence>
<dbReference type="EMBL" id="DUZY01000004">
    <property type="protein sequence ID" value="DAD34694.1"/>
    <property type="molecule type" value="Genomic_DNA"/>
</dbReference>
<accession>A0A822YKH8</accession>
<protein>
    <submittedName>
        <fullName evidence="1">Uncharacterized protein</fullName>
    </submittedName>
</protein>
<proteinExistence type="predicted"/>
<comment type="caution">
    <text evidence="1">The sequence shown here is derived from an EMBL/GenBank/DDBJ whole genome shotgun (WGS) entry which is preliminary data.</text>
</comment>
<sequence>MTFSSSMSIVEYYLLKRFSRYGGVGISNMIYKIEKNEYMGFENLCKLPSNPNLPVSNL</sequence>
<reference evidence="1 2" key="1">
    <citation type="journal article" date="2020" name="Mol. Biol. Evol.">
        <title>Distinct Expression and Methylation Patterns for Genes with Different Fates following a Single Whole-Genome Duplication in Flowering Plants.</title>
        <authorList>
            <person name="Shi T."/>
            <person name="Rahmani R.S."/>
            <person name="Gugger P.F."/>
            <person name="Wang M."/>
            <person name="Li H."/>
            <person name="Zhang Y."/>
            <person name="Li Z."/>
            <person name="Wang Q."/>
            <person name="Van de Peer Y."/>
            <person name="Marchal K."/>
            <person name="Chen J."/>
        </authorList>
    </citation>
    <scope>NUCLEOTIDE SEQUENCE [LARGE SCALE GENOMIC DNA]</scope>
    <source>
        <tissue evidence="1">Leaf</tissue>
    </source>
</reference>
<organism evidence="1 2">
    <name type="scientific">Nelumbo nucifera</name>
    <name type="common">Sacred lotus</name>
    <dbReference type="NCBI Taxonomy" id="4432"/>
    <lineage>
        <taxon>Eukaryota</taxon>
        <taxon>Viridiplantae</taxon>
        <taxon>Streptophyta</taxon>
        <taxon>Embryophyta</taxon>
        <taxon>Tracheophyta</taxon>
        <taxon>Spermatophyta</taxon>
        <taxon>Magnoliopsida</taxon>
        <taxon>Proteales</taxon>
        <taxon>Nelumbonaceae</taxon>
        <taxon>Nelumbo</taxon>
    </lineage>
</organism>
<dbReference type="Proteomes" id="UP000607653">
    <property type="component" value="Unassembled WGS sequence"/>
</dbReference>
<keyword evidence="2" id="KW-1185">Reference proteome</keyword>
<dbReference type="AlphaFoldDB" id="A0A822YKH8"/>
<evidence type="ECO:0000313" key="1">
    <source>
        <dbReference type="EMBL" id="DAD34694.1"/>
    </source>
</evidence>
<name>A0A822YKH8_NELNU</name>
<gene>
    <name evidence="1" type="ORF">HUJ06_005334</name>
</gene>